<evidence type="ECO:0000259" key="5">
    <source>
        <dbReference type="PROSITE" id="PS50011"/>
    </source>
</evidence>
<keyword evidence="6" id="KW-0808">Transferase</keyword>
<keyword evidence="3" id="KW-0547">Nucleotide-binding</keyword>
<reference evidence="6 7" key="1">
    <citation type="submission" date="2019-09" db="EMBL/GenBank/DDBJ databases">
        <title>Bird 10,000 Genomes (B10K) Project - Family phase.</title>
        <authorList>
            <person name="Zhang G."/>
        </authorList>
    </citation>
    <scope>NUCLEOTIDE SEQUENCE [LARGE SCALE GENOMIC DNA]</scope>
    <source>
        <strain evidence="6">B10K-DU-002-35</strain>
        <tissue evidence="6">Muscle</tissue>
    </source>
</reference>
<comment type="similarity">
    <text evidence="1">Belongs to the protein kinase superfamily. STE Ser/Thr protein kinase family. STE20 subfamily.</text>
</comment>
<dbReference type="Proteomes" id="UP000565785">
    <property type="component" value="Unassembled WGS sequence"/>
</dbReference>
<dbReference type="GO" id="GO:0005524">
    <property type="term" value="F:ATP binding"/>
    <property type="evidence" value="ECO:0007669"/>
    <property type="project" value="UniProtKB-KW"/>
</dbReference>
<dbReference type="InterPro" id="IPR008271">
    <property type="entry name" value="Ser/Thr_kinase_AS"/>
</dbReference>
<dbReference type="OrthoDB" id="1022360at2759"/>
<protein>
    <recommendedName>
        <fullName evidence="2">non-specific serine/threonine protein kinase</fullName>
        <ecNumber evidence="2">2.7.11.1</ecNumber>
    </recommendedName>
</protein>
<name>A0A7L1P013_RHICY</name>
<evidence type="ECO:0000256" key="3">
    <source>
        <dbReference type="ARBA" id="ARBA00022741"/>
    </source>
</evidence>
<gene>
    <name evidence="6" type="primary">Pak1_2</name>
    <name evidence="6" type="ORF">RHICYA_R13006</name>
</gene>
<dbReference type="Pfam" id="PF00069">
    <property type="entry name" value="Pkinase"/>
    <property type="match status" value="1"/>
</dbReference>
<feature type="non-terminal residue" evidence="6">
    <location>
        <position position="1"/>
    </location>
</feature>
<dbReference type="EMBL" id="VXBP01021375">
    <property type="protein sequence ID" value="NXO05581.1"/>
    <property type="molecule type" value="Genomic_DNA"/>
</dbReference>
<evidence type="ECO:0000313" key="6">
    <source>
        <dbReference type="EMBL" id="NXO05581.1"/>
    </source>
</evidence>
<evidence type="ECO:0000256" key="4">
    <source>
        <dbReference type="ARBA" id="ARBA00022840"/>
    </source>
</evidence>
<dbReference type="EC" id="2.7.11.1" evidence="2"/>
<dbReference type="InterPro" id="IPR051931">
    <property type="entry name" value="PAK3-like"/>
</dbReference>
<dbReference type="Gene3D" id="1.10.510.10">
    <property type="entry name" value="Transferase(Phosphotransferase) domain 1"/>
    <property type="match status" value="1"/>
</dbReference>
<dbReference type="PANTHER" id="PTHR45832:SF22">
    <property type="entry name" value="SERINE_THREONINE-PROTEIN KINASE SAMKA-RELATED"/>
    <property type="match status" value="1"/>
</dbReference>
<dbReference type="GO" id="GO:0004674">
    <property type="term" value="F:protein serine/threonine kinase activity"/>
    <property type="evidence" value="ECO:0007669"/>
    <property type="project" value="UniProtKB-EC"/>
</dbReference>
<evidence type="ECO:0000256" key="2">
    <source>
        <dbReference type="ARBA" id="ARBA00012513"/>
    </source>
</evidence>
<dbReference type="SUPFAM" id="SSF56112">
    <property type="entry name" value="Protein kinase-like (PK-like)"/>
    <property type="match status" value="1"/>
</dbReference>
<dbReference type="PROSITE" id="PS00108">
    <property type="entry name" value="PROTEIN_KINASE_ST"/>
    <property type="match status" value="1"/>
</dbReference>
<dbReference type="PANTHER" id="PTHR45832">
    <property type="entry name" value="SERINE/THREONINE-PROTEIN KINASE SAMKA-RELATED-RELATED"/>
    <property type="match status" value="1"/>
</dbReference>
<keyword evidence="7" id="KW-1185">Reference proteome</keyword>
<organism evidence="6 7">
    <name type="scientific">Rhinopomastus cyanomelas</name>
    <name type="common">Common scimitarbill</name>
    <dbReference type="NCBI Taxonomy" id="113115"/>
    <lineage>
        <taxon>Eukaryota</taxon>
        <taxon>Metazoa</taxon>
        <taxon>Chordata</taxon>
        <taxon>Craniata</taxon>
        <taxon>Vertebrata</taxon>
        <taxon>Euteleostomi</taxon>
        <taxon>Archelosauria</taxon>
        <taxon>Archosauria</taxon>
        <taxon>Dinosauria</taxon>
        <taxon>Saurischia</taxon>
        <taxon>Theropoda</taxon>
        <taxon>Coelurosauria</taxon>
        <taxon>Aves</taxon>
        <taxon>Neognathae</taxon>
        <taxon>Neoaves</taxon>
        <taxon>Telluraves</taxon>
        <taxon>Coraciimorphae</taxon>
        <taxon>Bucerotiformes</taxon>
        <taxon>Rhinopomastidae</taxon>
        <taxon>Rhinopomastus</taxon>
    </lineage>
</organism>
<dbReference type="InterPro" id="IPR000719">
    <property type="entry name" value="Prot_kinase_dom"/>
</dbReference>
<keyword evidence="4" id="KW-0067">ATP-binding</keyword>
<dbReference type="InterPro" id="IPR011009">
    <property type="entry name" value="Kinase-like_dom_sf"/>
</dbReference>
<comment type="caution">
    <text evidence="6">The sequence shown here is derived from an EMBL/GenBank/DDBJ whole genome shotgun (WGS) entry which is preliminary data.</text>
</comment>
<proteinExistence type="inferred from homology"/>
<dbReference type="PROSITE" id="PS50011">
    <property type="entry name" value="PROTEIN_KINASE_DOM"/>
    <property type="match status" value="1"/>
</dbReference>
<accession>A0A7L1P013</accession>
<evidence type="ECO:0000256" key="1">
    <source>
        <dbReference type="ARBA" id="ARBA00008874"/>
    </source>
</evidence>
<feature type="domain" description="Protein kinase" evidence="5">
    <location>
        <begin position="1"/>
        <end position="87"/>
    </location>
</feature>
<sequence length="87" mass="9389">LQALEFIHSKGIIHRDIKGDNILLGLDGAVKLTDFGICAQLTPQLTTRSSIVGTLHWMAPEGVDKEGYSPKADIWSLGVTAIEMVEG</sequence>
<evidence type="ECO:0000313" key="7">
    <source>
        <dbReference type="Proteomes" id="UP000565785"/>
    </source>
</evidence>
<keyword evidence="6" id="KW-0418">Kinase</keyword>
<feature type="non-terminal residue" evidence="6">
    <location>
        <position position="87"/>
    </location>
</feature>
<dbReference type="AlphaFoldDB" id="A0A7L1P013"/>